<dbReference type="Proteomes" id="UP001148614">
    <property type="component" value="Unassembled WGS sequence"/>
</dbReference>
<accession>A0A9W8NI64</accession>
<name>A0A9W8NI64_9PEZI</name>
<keyword evidence="7" id="KW-1185">Reference proteome</keyword>
<dbReference type="Pfam" id="PF19278">
    <property type="entry name" value="Hydant_A_C"/>
    <property type="match status" value="1"/>
</dbReference>
<dbReference type="InterPro" id="IPR003692">
    <property type="entry name" value="Hydantoinase_B"/>
</dbReference>
<dbReference type="PANTHER" id="PTHR11365">
    <property type="entry name" value="5-OXOPROLINASE RELATED"/>
    <property type="match status" value="1"/>
</dbReference>
<dbReference type="InterPro" id="IPR008040">
    <property type="entry name" value="Hydant_A_N"/>
</dbReference>
<reference evidence="6" key="1">
    <citation type="submission" date="2022-07" db="EMBL/GenBank/DDBJ databases">
        <title>Genome Sequence of Xylaria arbuscula.</title>
        <authorList>
            <person name="Buettner E."/>
        </authorList>
    </citation>
    <scope>NUCLEOTIDE SEQUENCE</scope>
    <source>
        <strain evidence="6">VT107</strain>
    </source>
</reference>
<dbReference type="EMBL" id="JANPWZ010000484">
    <property type="protein sequence ID" value="KAJ3576310.1"/>
    <property type="molecule type" value="Genomic_DNA"/>
</dbReference>
<proteinExistence type="inferred from homology"/>
<dbReference type="InterPro" id="IPR002821">
    <property type="entry name" value="Hydantoinase_A"/>
</dbReference>
<evidence type="ECO:0008006" key="8">
    <source>
        <dbReference type="Google" id="ProtNLM"/>
    </source>
</evidence>
<dbReference type="Pfam" id="PF01968">
    <property type="entry name" value="Hydantoinase_A"/>
    <property type="match status" value="1"/>
</dbReference>
<dbReference type="InterPro" id="IPR049517">
    <property type="entry name" value="ACX-like_C"/>
</dbReference>
<evidence type="ECO:0000259" key="4">
    <source>
        <dbReference type="Pfam" id="PF05378"/>
    </source>
</evidence>
<evidence type="ECO:0000259" key="2">
    <source>
        <dbReference type="Pfam" id="PF01968"/>
    </source>
</evidence>
<evidence type="ECO:0000313" key="7">
    <source>
        <dbReference type="Proteomes" id="UP001148614"/>
    </source>
</evidence>
<dbReference type="PANTHER" id="PTHR11365:SF2">
    <property type="entry name" value="5-OXOPROLINASE"/>
    <property type="match status" value="1"/>
</dbReference>
<dbReference type="GO" id="GO:0017168">
    <property type="term" value="F:5-oxoprolinase (ATP-hydrolyzing) activity"/>
    <property type="evidence" value="ECO:0007669"/>
    <property type="project" value="TreeGrafter"/>
</dbReference>
<dbReference type="InterPro" id="IPR045079">
    <property type="entry name" value="Oxoprolinase-like"/>
</dbReference>
<feature type="domain" description="Hydantoinase A/oxoprolinase" evidence="2">
    <location>
        <begin position="259"/>
        <end position="558"/>
    </location>
</feature>
<sequence length="1305" mass="140957">MGAFQEPTSTIANVMAVPVQHPANSGVRISIDRGGTFTDIHASVPGKDDIVIKVLSVDPANYEDAPTEGIRRVLELVTGQPHPRGVPLDTSSIERIRMGTTVGTNALLERKGAKSALLITKGFKDLLEIGNQSRPKIFDLTVAKPQLLYESVVEVDERITLEGYTENPLPEKIDTAKDDKLRVGLTGEAVRIIKSPDLEAVRESLQKLWEAGYRSLSVMLIHSYVWPDHERQVGALAREMGFEIVESAALQPMIKAVSRGMSAVADAYLTPIVKDYINSISAQFKGGLASDDLRCEFMQSDGGLVDFRSFGGLRSILSGPAGGVVGYAQTSWDSEQRKPVIGFDMGGTSTDVSRFSGTYDHVFETVTAGIAIQSPQLDINTVAAGGGSMLFWRNGLFVVGPESAGAHPGPACYRKGGPLTITDANLFLGRIAPDYFPKIFGPKEDQPLSTKIVEEKFTQLTKEINADNAAAGRGEFSAEEVALGFLRVASEVMARPIRALTEARGHDTSEHILSCFGGAGGQHACDVAKALSISQVVIHKYSSILSAYGLSLADLVHEVQRPAAIDFSSSNVDNISKTLSELSDQAVNHLIESREAKERIRLEMYLNMRYEGSNSSFMIMQDSGSAVEDYRKHFEERHSREFGFVFPEKKILIDDFRIRAVGSMNDYAGLSPYQQLKKFANADIAIPKTETTMKVCFDATVGSVETNVYLLGNLQPGTRIAGPALILDNTQTIVVVPGSIASVLESTVVIDLVGDSEKEQTVSALSGEELEVNPIKLSIFGHRFMAIAEQMGRTLQKTSVSTNVKERLDFSCAMFSPDGGLVANAPHVPVHLGSMQFCVKHMHELWKGKLEEGDVLISNHPSQGGTHLPDITVVTPVFNKGEIVFYVASRGHHADIGGTRPGSMPPDSRWLYEEGAAILGEKLVEKGRFKEERVIELMLHEPAKYPGVSGTRTLSDNLSDLKAQVAANKKGIDLIQALILEQSLKEVHKYMFAIQQNAELAVRALLKQKHASGVALRAMDYMDDGTPIALSITIDEETGSAIFDFAGTGPQVYANTNAPIAITHSAIIYSLRALIAADIPLNQGCLAPIDIRVPEFSILSPAPKASVVGGNVLTSQRITDVILTAFGACADSQGCMNNLTFGIGGKRINAQGEEVVEQGFGYYETIGGGAGAGPSWKGSSGVHTHMTNTRITDPEVFEKRYPVLLREFSIRRGSGGCGKHRGGDGIIRDIQFLVPNVQVSILSERRTRAPKGLDGGGDGAMGMNLWVRKEHNLPINLGGKSTATFEAGDRIIIQTPGGGGWGKEE</sequence>
<protein>
    <recommendedName>
        <fullName evidence="8">5-oxoprolinase</fullName>
    </recommendedName>
</protein>
<evidence type="ECO:0000256" key="1">
    <source>
        <dbReference type="ARBA" id="ARBA00010403"/>
    </source>
</evidence>
<gene>
    <name evidence="6" type="ORF">NPX13_g3745</name>
</gene>
<evidence type="ECO:0000259" key="5">
    <source>
        <dbReference type="Pfam" id="PF19278"/>
    </source>
</evidence>
<feature type="domain" description="Acetophenone carboxylase-like C-terminal" evidence="5">
    <location>
        <begin position="571"/>
        <end position="745"/>
    </location>
</feature>
<comment type="caution">
    <text evidence="6">The sequence shown here is derived from an EMBL/GenBank/DDBJ whole genome shotgun (WGS) entry which is preliminary data.</text>
</comment>
<evidence type="ECO:0000259" key="3">
    <source>
        <dbReference type="Pfam" id="PF02538"/>
    </source>
</evidence>
<feature type="domain" description="Hydantoinase/oxoprolinase N-terminal" evidence="4">
    <location>
        <begin position="28"/>
        <end position="241"/>
    </location>
</feature>
<organism evidence="6 7">
    <name type="scientific">Xylaria arbuscula</name>
    <dbReference type="NCBI Taxonomy" id="114810"/>
    <lineage>
        <taxon>Eukaryota</taxon>
        <taxon>Fungi</taxon>
        <taxon>Dikarya</taxon>
        <taxon>Ascomycota</taxon>
        <taxon>Pezizomycotina</taxon>
        <taxon>Sordariomycetes</taxon>
        <taxon>Xylariomycetidae</taxon>
        <taxon>Xylariales</taxon>
        <taxon>Xylariaceae</taxon>
        <taxon>Xylaria</taxon>
    </lineage>
</organism>
<feature type="domain" description="Hydantoinase B/oxoprolinase" evidence="3">
    <location>
        <begin position="773"/>
        <end position="1303"/>
    </location>
</feature>
<dbReference type="Pfam" id="PF02538">
    <property type="entry name" value="Hydantoinase_B"/>
    <property type="match status" value="1"/>
</dbReference>
<dbReference type="VEuPathDB" id="FungiDB:F4678DRAFT_334446"/>
<dbReference type="GO" id="GO:0006749">
    <property type="term" value="P:glutathione metabolic process"/>
    <property type="evidence" value="ECO:0007669"/>
    <property type="project" value="TreeGrafter"/>
</dbReference>
<dbReference type="Pfam" id="PF05378">
    <property type="entry name" value="Hydant_A_N"/>
    <property type="match status" value="1"/>
</dbReference>
<comment type="similarity">
    <text evidence="1">Belongs to the oxoprolinase family.</text>
</comment>
<evidence type="ECO:0000313" key="6">
    <source>
        <dbReference type="EMBL" id="KAJ3576310.1"/>
    </source>
</evidence>
<dbReference type="GO" id="GO:0005829">
    <property type="term" value="C:cytosol"/>
    <property type="evidence" value="ECO:0007669"/>
    <property type="project" value="TreeGrafter"/>
</dbReference>